<dbReference type="EMBL" id="JBHTAX010000004">
    <property type="protein sequence ID" value="MFC7192160.1"/>
    <property type="molecule type" value="Genomic_DNA"/>
</dbReference>
<dbReference type="InterPro" id="IPR029068">
    <property type="entry name" value="Glyas_Bleomycin-R_OHBP_Dase"/>
</dbReference>
<dbReference type="RefSeq" id="WP_248909969.1">
    <property type="nucleotide sequence ID" value="NZ_CP109980.1"/>
</dbReference>
<evidence type="ECO:0000313" key="3">
    <source>
        <dbReference type="Proteomes" id="UP001596417"/>
    </source>
</evidence>
<dbReference type="AlphaFoldDB" id="A0ABD5YXE3"/>
<dbReference type="InterPro" id="IPR004360">
    <property type="entry name" value="Glyas_Fos-R_dOase_dom"/>
</dbReference>
<evidence type="ECO:0000313" key="2">
    <source>
        <dbReference type="EMBL" id="MFC7192160.1"/>
    </source>
</evidence>
<dbReference type="Gene3D" id="3.10.180.10">
    <property type="entry name" value="2,3-Dihydroxybiphenyl 1,2-Dioxygenase, domain 1"/>
    <property type="match status" value="1"/>
</dbReference>
<evidence type="ECO:0000259" key="1">
    <source>
        <dbReference type="Pfam" id="PF00903"/>
    </source>
</evidence>
<dbReference type="Proteomes" id="UP001596417">
    <property type="component" value="Unassembled WGS sequence"/>
</dbReference>
<sequence>MSLDNINVLFVAGFGPIVQDDAASRELYAELLNISFEEDNGYLHTTELPGARYFALWPLSQAAESCFGHASWPSDIPTPQGWIEFDVEDIEAATATLEAEGYHLLVTAREEPWGQTVTRLIGPNGLLIGITHTPWMRETE</sequence>
<keyword evidence="3" id="KW-1185">Reference proteome</keyword>
<dbReference type="GeneID" id="76201834"/>
<reference evidence="2 3" key="1">
    <citation type="journal article" date="2019" name="Int. J. Syst. Evol. Microbiol.">
        <title>The Global Catalogue of Microorganisms (GCM) 10K type strain sequencing project: providing services to taxonomists for standard genome sequencing and annotation.</title>
        <authorList>
            <consortium name="The Broad Institute Genomics Platform"/>
            <consortium name="The Broad Institute Genome Sequencing Center for Infectious Disease"/>
            <person name="Wu L."/>
            <person name="Ma J."/>
        </authorList>
    </citation>
    <scope>NUCLEOTIDE SEQUENCE [LARGE SCALE GENOMIC DNA]</scope>
    <source>
        <strain evidence="2 3">RDMS1</strain>
    </source>
</reference>
<dbReference type="SUPFAM" id="SSF54593">
    <property type="entry name" value="Glyoxalase/Bleomycin resistance protein/Dihydroxybiphenyl dioxygenase"/>
    <property type="match status" value="1"/>
</dbReference>
<protein>
    <submittedName>
        <fullName evidence="2">VOC family protein</fullName>
    </submittedName>
</protein>
<proteinExistence type="predicted"/>
<organism evidence="2 3">
    <name type="scientific">Halocatena marina</name>
    <dbReference type="NCBI Taxonomy" id="2934937"/>
    <lineage>
        <taxon>Archaea</taxon>
        <taxon>Methanobacteriati</taxon>
        <taxon>Methanobacteriota</taxon>
        <taxon>Stenosarchaea group</taxon>
        <taxon>Halobacteria</taxon>
        <taxon>Halobacteriales</taxon>
        <taxon>Natronomonadaceae</taxon>
        <taxon>Halocatena</taxon>
    </lineage>
</organism>
<accession>A0ABD5YXE3</accession>
<comment type="caution">
    <text evidence="2">The sequence shown here is derived from an EMBL/GenBank/DDBJ whole genome shotgun (WGS) entry which is preliminary data.</text>
</comment>
<feature type="domain" description="Glyoxalase/fosfomycin resistance/dioxygenase" evidence="1">
    <location>
        <begin position="17"/>
        <end position="128"/>
    </location>
</feature>
<gene>
    <name evidence="2" type="ORF">ACFQL7_21665</name>
</gene>
<name>A0ABD5YXE3_9EURY</name>
<dbReference type="Pfam" id="PF00903">
    <property type="entry name" value="Glyoxalase"/>
    <property type="match status" value="1"/>
</dbReference>